<dbReference type="OMA" id="DSYMLTK"/>
<dbReference type="SMART" id="SM00428">
    <property type="entry name" value="H3"/>
    <property type="match status" value="1"/>
</dbReference>
<dbReference type="Pfam" id="PF00125">
    <property type="entry name" value="Histone"/>
    <property type="match status" value="1"/>
</dbReference>
<feature type="compositionally biased region" description="Basic residues" evidence="2">
    <location>
        <begin position="150"/>
        <end position="166"/>
    </location>
</feature>
<sequence length="295" mass="33348">MTKVMQRKPGPKSVKQSKIFNKRGTLGETSAESSEEDDSSPEQTLDNKSQQQQAAITPESRIISRSHIEAGNASEFRTPDTENDVTDYGLEFTTSHIQNPSPRRCSTLRTAPSSQEELQSGMHNSKSVIKANETPRSALVKTPTPSQKTKAVKKVNTKQKKLKGTPKPKEPLSSAKETPADKTETAQQQVARKPRKRPNPMQLEKRFWKDVQNLQNRTDHLIPMLPFSRLVRELMHDASTEVFKITPTALEALQTSSELYLTQRLQDAYMLTLHRGRVTLDVKDMELINYLKINL</sequence>
<dbReference type="SUPFAM" id="SSF47113">
    <property type="entry name" value="Histone-fold"/>
    <property type="match status" value="1"/>
</dbReference>
<reference evidence="4 5" key="1">
    <citation type="journal article" date="2015" name="Nat. Commun.">
        <title>Lucilia cuprina genome unlocks parasitic fly biology to underpin future interventions.</title>
        <authorList>
            <person name="Anstead C.A."/>
            <person name="Korhonen P.K."/>
            <person name="Young N.D."/>
            <person name="Hall R.S."/>
            <person name="Jex A.R."/>
            <person name="Murali S.C."/>
            <person name="Hughes D.S."/>
            <person name="Lee S.F."/>
            <person name="Perry T."/>
            <person name="Stroehlein A.J."/>
            <person name="Ansell B.R."/>
            <person name="Breugelmans B."/>
            <person name="Hofmann A."/>
            <person name="Qu J."/>
            <person name="Dugan S."/>
            <person name="Lee S.L."/>
            <person name="Chao H."/>
            <person name="Dinh H."/>
            <person name="Han Y."/>
            <person name="Doddapaneni H.V."/>
            <person name="Worley K.C."/>
            <person name="Muzny D.M."/>
            <person name="Ioannidis P."/>
            <person name="Waterhouse R.M."/>
            <person name="Zdobnov E.M."/>
            <person name="James P.J."/>
            <person name="Bagnall N.H."/>
            <person name="Kotze A.C."/>
            <person name="Gibbs R.A."/>
            <person name="Richards S."/>
            <person name="Batterham P."/>
            <person name="Gasser R.B."/>
        </authorList>
    </citation>
    <scope>NUCLEOTIDE SEQUENCE [LARGE SCALE GENOMIC DNA]</scope>
    <source>
        <strain evidence="4 5">LS</strain>
        <tissue evidence="4">Full body</tissue>
    </source>
</reference>
<evidence type="ECO:0000313" key="5">
    <source>
        <dbReference type="Proteomes" id="UP000037069"/>
    </source>
</evidence>
<organism evidence="4 5">
    <name type="scientific">Lucilia cuprina</name>
    <name type="common">Green bottle fly</name>
    <name type="synonym">Australian sheep blowfly</name>
    <dbReference type="NCBI Taxonomy" id="7375"/>
    <lineage>
        <taxon>Eukaryota</taxon>
        <taxon>Metazoa</taxon>
        <taxon>Ecdysozoa</taxon>
        <taxon>Arthropoda</taxon>
        <taxon>Hexapoda</taxon>
        <taxon>Insecta</taxon>
        <taxon>Pterygota</taxon>
        <taxon>Neoptera</taxon>
        <taxon>Endopterygota</taxon>
        <taxon>Diptera</taxon>
        <taxon>Brachycera</taxon>
        <taxon>Muscomorpha</taxon>
        <taxon>Oestroidea</taxon>
        <taxon>Calliphoridae</taxon>
        <taxon>Luciliinae</taxon>
        <taxon>Lucilia</taxon>
    </lineage>
</organism>
<protein>
    <submittedName>
        <fullName evidence="4">Histone H3-like centromeric protein cid</fullName>
    </submittedName>
</protein>
<feature type="compositionally biased region" description="Polar residues" evidence="2">
    <location>
        <begin position="107"/>
        <end position="127"/>
    </location>
</feature>
<name>A0A0L0C5J3_LUCCU</name>
<feature type="compositionally biased region" description="Polar residues" evidence="2">
    <location>
        <begin position="43"/>
        <end position="55"/>
    </location>
</feature>
<evidence type="ECO:0000256" key="1">
    <source>
        <dbReference type="ARBA" id="ARBA00010343"/>
    </source>
</evidence>
<dbReference type="InterPro" id="IPR000164">
    <property type="entry name" value="Histone_H3/CENP-A"/>
</dbReference>
<dbReference type="PANTHER" id="PTHR45810">
    <property type="entry name" value="HISTONE H3.2"/>
    <property type="match status" value="1"/>
</dbReference>
<keyword evidence="5" id="KW-1185">Reference proteome</keyword>
<accession>A0A0L0C5J3</accession>
<dbReference type="Proteomes" id="UP000037069">
    <property type="component" value="Unassembled WGS sequence"/>
</dbReference>
<comment type="similarity">
    <text evidence="1">Belongs to the histone H3 family.</text>
</comment>
<dbReference type="GO" id="GO:0030527">
    <property type="term" value="F:structural constituent of chromatin"/>
    <property type="evidence" value="ECO:0007669"/>
    <property type="project" value="InterPro"/>
</dbReference>
<comment type="caution">
    <text evidence="4">The sequence shown here is derived from an EMBL/GenBank/DDBJ whole genome shotgun (WGS) entry which is preliminary data.</text>
</comment>
<dbReference type="InterPro" id="IPR009072">
    <property type="entry name" value="Histone-fold"/>
</dbReference>
<dbReference type="STRING" id="7375.A0A0L0C5J3"/>
<feature type="domain" description="Core Histone H2A/H2B/H3" evidence="3">
    <location>
        <begin position="212"/>
        <end position="288"/>
    </location>
</feature>
<feature type="region of interest" description="Disordered" evidence="2">
    <location>
        <begin position="1"/>
        <end position="202"/>
    </location>
</feature>
<dbReference type="EMBL" id="JRES01000890">
    <property type="protein sequence ID" value="KNC27517.1"/>
    <property type="molecule type" value="Genomic_DNA"/>
</dbReference>
<evidence type="ECO:0000259" key="3">
    <source>
        <dbReference type="Pfam" id="PF00125"/>
    </source>
</evidence>
<evidence type="ECO:0000313" key="4">
    <source>
        <dbReference type="EMBL" id="KNC27517.1"/>
    </source>
</evidence>
<dbReference type="GO" id="GO:0000786">
    <property type="term" value="C:nucleosome"/>
    <property type="evidence" value="ECO:0007669"/>
    <property type="project" value="InterPro"/>
</dbReference>
<dbReference type="GO" id="GO:0046982">
    <property type="term" value="F:protein heterodimerization activity"/>
    <property type="evidence" value="ECO:0007669"/>
    <property type="project" value="InterPro"/>
</dbReference>
<feature type="compositionally biased region" description="Basic residues" evidence="2">
    <location>
        <begin position="1"/>
        <end position="10"/>
    </location>
</feature>
<gene>
    <name evidence="4" type="ORF">FF38_12357</name>
</gene>
<dbReference type="GO" id="GO:0003677">
    <property type="term" value="F:DNA binding"/>
    <property type="evidence" value="ECO:0007669"/>
    <property type="project" value="InterPro"/>
</dbReference>
<dbReference type="PANTHER" id="PTHR45810:SF1">
    <property type="entry name" value="HISTONE H3-LIKE CENTROMERIC PROTEIN A"/>
    <property type="match status" value="1"/>
</dbReference>
<feature type="compositionally biased region" description="Polar residues" evidence="2">
    <location>
        <begin position="92"/>
        <end position="101"/>
    </location>
</feature>
<dbReference type="AlphaFoldDB" id="A0A0L0C5J3"/>
<evidence type="ECO:0000256" key="2">
    <source>
        <dbReference type="SAM" id="MobiDB-lite"/>
    </source>
</evidence>
<dbReference type="Gene3D" id="1.10.20.10">
    <property type="entry name" value="Histone, subunit A"/>
    <property type="match status" value="1"/>
</dbReference>
<dbReference type="InterPro" id="IPR007125">
    <property type="entry name" value="H2A/H2B/H3"/>
</dbReference>
<proteinExistence type="inferred from homology"/>
<dbReference type="OrthoDB" id="420022at2759"/>